<dbReference type="AlphaFoldDB" id="A0A9D1E752"/>
<name>A0A9D1E752_9FIRM</name>
<accession>A0A9D1E752</accession>
<protein>
    <submittedName>
        <fullName evidence="1">Phage major capsid protein</fullName>
    </submittedName>
</protein>
<dbReference type="EMBL" id="DVHK01000118">
    <property type="protein sequence ID" value="HIR67571.1"/>
    <property type="molecule type" value="Genomic_DNA"/>
</dbReference>
<dbReference type="NCBIfam" id="NF033394">
    <property type="entry name" value="capsid_maj_Podo"/>
    <property type="match status" value="1"/>
</dbReference>
<sequence>MITLTNADAALKDYYLDALSSQLNGGISPFFNAIEKSAQYVYGKNARCALVKGDMSRVVTGDEDGELPEASGNTYYDVTLPLKNIYGTVAITDKAMRASQDSSGAFVNLLNAEMEGLISDAKDNFSRMLFGDGNGLIAYINKANSSTSFTLSSVKSWFKGLTVDIADATGTKYAVQNLKITAVDTQTNTITVNTPVVSYSSYEGYPVVISGVYGKELTGLAAIFDGATLYGHTKASEDFFNPYVQYCEEVTEDAIISAIEAIEERGGGKVKMIICSHAVRNKIASLFRDMRVISSPEVTAGYTSVYVNDIPVYADRFCPSDRVFLLNPDDFVLCQLCDWEWMEDDGGRILTRVAGKAAYNATLVKYAELICRRPYAQGMLQIEYAEDSSSSTPSGDSEG</sequence>
<proteinExistence type="predicted"/>
<organism evidence="1 2">
    <name type="scientific">Candidatus Coproplasma avicola</name>
    <dbReference type="NCBI Taxonomy" id="2840744"/>
    <lineage>
        <taxon>Bacteria</taxon>
        <taxon>Bacillati</taxon>
        <taxon>Bacillota</taxon>
        <taxon>Clostridia</taxon>
        <taxon>Eubacteriales</taxon>
        <taxon>Candidatus Coproplasma</taxon>
    </lineage>
</organism>
<evidence type="ECO:0000313" key="2">
    <source>
        <dbReference type="Proteomes" id="UP000823913"/>
    </source>
</evidence>
<reference evidence="1" key="1">
    <citation type="submission" date="2020-10" db="EMBL/GenBank/DDBJ databases">
        <authorList>
            <person name="Gilroy R."/>
        </authorList>
    </citation>
    <scope>NUCLEOTIDE SEQUENCE</scope>
    <source>
        <strain evidence="1">ChiW16-3235</strain>
    </source>
</reference>
<reference evidence="1" key="2">
    <citation type="journal article" date="2021" name="PeerJ">
        <title>Extensive microbial diversity within the chicken gut microbiome revealed by metagenomics and culture.</title>
        <authorList>
            <person name="Gilroy R."/>
            <person name="Ravi A."/>
            <person name="Getino M."/>
            <person name="Pursley I."/>
            <person name="Horton D.L."/>
            <person name="Alikhan N.F."/>
            <person name="Baker D."/>
            <person name="Gharbi K."/>
            <person name="Hall N."/>
            <person name="Watson M."/>
            <person name="Adriaenssens E.M."/>
            <person name="Foster-Nyarko E."/>
            <person name="Jarju S."/>
            <person name="Secka A."/>
            <person name="Antonio M."/>
            <person name="Oren A."/>
            <person name="Chaudhuri R.R."/>
            <person name="La Ragione R."/>
            <person name="Hildebrand F."/>
            <person name="Pallen M.J."/>
        </authorList>
    </citation>
    <scope>NUCLEOTIDE SEQUENCE</scope>
    <source>
        <strain evidence="1">ChiW16-3235</strain>
    </source>
</reference>
<dbReference type="Pfam" id="PF17236">
    <property type="entry name" value="SU10_MCP"/>
    <property type="match status" value="1"/>
</dbReference>
<gene>
    <name evidence="1" type="ORF">IAB94_05950</name>
</gene>
<dbReference type="InterPro" id="IPR035198">
    <property type="entry name" value="SU10_MCP"/>
</dbReference>
<comment type="caution">
    <text evidence="1">The sequence shown here is derived from an EMBL/GenBank/DDBJ whole genome shotgun (WGS) entry which is preliminary data.</text>
</comment>
<dbReference type="InterPro" id="IPR049718">
    <property type="entry name" value="AKO59007-like"/>
</dbReference>
<dbReference type="Proteomes" id="UP000823913">
    <property type="component" value="Unassembled WGS sequence"/>
</dbReference>
<evidence type="ECO:0000313" key="1">
    <source>
        <dbReference type="EMBL" id="HIR67571.1"/>
    </source>
</evidence>